<evidence type="ECO:0000313" key="3">
    <source>
        <dbReference type="Proteomes" id="UP000030129"/>
    </source>
</evidence>
<reference evidence="2 3" key="1">
    <citation type="submission" date="2013-09" db="EMBL/GenBank/DDBJ databases">
        <authorList>
            <person name="Zeng Z."/>
            <person name="Chen C."/>
        </authorList>
    </citation>
    <scope>NUCLEOTIDE SEQUENCE [LARGE SCALE GENOMIC DNA]</scope>
    <source>
        <strain evidence="2 3">F44-8</strain>
    </source>
</reference>
<accession>A0A0A2LNK8</accession>
<sequence>MKITPKFIKRYFLFGLLFAAFAVNAQQEAQYTQYMYNTLTVNPAYTGTVGHFQGVLQHRSQWVGLDGAPTTQAFTLHSPVFNERMGLGLSVVNDRLGPSQEFFANANFAYIIPVGYDANLSFGLKAGVRLMDIDWSKGIYYQQNDPLLNTNINNKTTPTIGAGVYYYTEKFYAGLSVPSFIRSDYYDDVQESTVSDRLHYYVMGGYVFDLSENLKFKPAVLGKVVSGAPVTVDVSANFLLYEKLTLGASYRWDDSVSALVGFQITNSIFAGYSYDYTVTDFNKYNDGSHEVILRFDVLPKNKRVKSPRFF</sequence>
<name>A0A0A2LNK8_9FLAO</name>
<protein>
    <submittedName>
        <fullName evidence="2">Membrane protein</fullName>
    </submittedName>
</protein>
<evidence type="ECO:0000256" key="1">
    <source>
        <dbReference type="SAM" id="SignalP"/>
    </source>
</evidence>
<organism evidence="2 3">
    <name type="scientific">Flavobacterium beibuense F44-8</name>
    <dbReference type="NCBI Taxonomy" id="1406840"/>
    <lineage>
        <taxon>Bacteria</taxon>
        <taxon>Pseudomonadati</taxon>
        <taxon>Bacteroidota</taxon>
        <taxon>Flavobacteriia</taxon>
        <taxon>Flavobacteriales</taxon>
        <taxon>Flavobacteriaceae</taxon>
        <taxon>Flavobacterium</taxon>
    </lineage>
</organism>
<keyword evidence="1" id="KW-0732">Signal</keyword>
<proteinExistence type="predicted"/>
<dbReference type="Pfam" id="PF11751">
    <property type="entry name" value="PorP_SprF"/>
    <property type="match status" value="1"/>
</dbReference>
<dbReference type="NCBIfam" id="TIGR03519">
    <property type="entry name" value="T9SS_PorP_fam"/>
    <property type="match status" value="1"/>
</dbReference>
<keyword evidence="3" id="KW-1185">Reference proteome</keyword>
<dbReference type="STRING" id="1406840.Q763_06285"/>
<dbReference type="EMBL" id="JRLV01000006">
    <property type="protein sequence ID" value="KGO81872.1"/>
    <property type="molecule type" value="Genomic_DNA"/>
</dbReference>
<dbReference type="Proteomes" id="UP000030129">
    <property type="component" value="Unassembled WGS sequence"/>
</dbReference>
<dbReference type="InterPro" id="IPR019861">
    <property type="entry name" value="PorP/SprF_Bacteroidetes"/>
</dbReference>
<evidence type="ECO:0000313" key="2">
    <source>
        <dbReference type="EMBL" id="KGO81872.1"/>
    </source>
</evidence>
<feature type="chain" id="PRO_5001991337" evidence="1">
    <location>
        <begin position="26"/>
        <end position="310"/>
    </location>
</feature>
<dbReference type="eggNOG" id="COG3064">
    <property type="taxonomic scope" value="Bacteria"/>
</dbReference>
<gene>
    <name evidence="2" type="ORF">Q763_06285</name>
</gene>
<dbReference type="AlphaFoldDB" id="A0A0A2LNK8"/>
<dbReference type="RefSeq" id="WP_035132290.1">
    <property type="nucleotide sequence ID" value="NZ_JRLV01000006.1"/>
</dbReference>
<feature type="signal peptide" evidence="1">
    <location>
        <begin position="1"/>
        <end position="25"/>
    </location>
</feature>
<comment type="caution">
    <text evidence="2">The sequence shown here is derived from an EMBL/GenBank/DDBJ whole genome shotgun (WGS) entry which is preliminary data.</text>
</comment>